<evidence type="ECO:0000256" key="1">
    <source>
        <dbReference type="SAM" id="Phobius"/>
    </source>
</evidence>
<keyword evidence="1" id="KW-0812">Transmembrane</keyword>
<gene>
    <name evidence="2" type="ORF">MNBD_UNCLBAC01-451</name>
</gene>
<dbReference type="AlphaFoldDB" id="A0A3B1E2K4"/>
<reference evidence="2" key="1">
    <citation type="submission" date="2018-06" db="EMBL/GenBank/DDBJ databases">
        <authorList>
            <person name="Zhirakovskaya E."/>
        </authorList>
    </citation>
    <scope>NUCLEOTIDE SEQUENCE</scope>
</reference>
<name>A0A3B1E2K4_9ZZZZ</name>
<organism evidence="2">
    <name type="scientific">hydrothermal vent metagenome</name>
    <dbReference type="NCBI Taxonomy" id="652676"/>
    <lineage>
        <taxon>unclassified sequences</taxon>
        <taxon>metagenomes</taxon>
        <taxon>ecological metagenomes</taxon>
    </lineage>
</organism>
<sequence>MSKGNASLYNAYVVLIVFLFSTFIFVVAGASVVFALAITAYFSNEVIGFTQNRTLSSMLTVCMISLTVVIGLFNLCAISMNIRLPKNEGSEK</sequence>
<dbReference type="EMBL" id="UOGJ01000083">
    <property type="protein sequence ID" value="VAX36167.1"/>
    <property type="molecule type" value="Genomic_DNA"/>
</dbReference>
<proteinExistence type="predicted"/>
<feature type="transmembrane region" description="Helical" evidence="1">
    <location>
        <begin position="58"/>
        <end position="82"/>
    </location>
</feature>
<keyword evidence="1" id="KW-0472">Membrane</keyword>
<feature type="transmembrane region" description="Helical" evidence="1">
    <location>
        <begin position="12"/>
        <end position="38"/>
    </location>
</feature>
<accession>A0A3B1E2K4</accession>
<evidence type="ECO:0000313" key="2">
    <source>
        <dbReference type="EMBL" id="VAX36167.1"/>
    </source>
</evidence>
<protein>
    <submittedName>
        <fullName evidence="2">Uncharacterized protein</fullName>
    </submittedName>
</protein>
<keyword evidence="1" id="KW-1133">Transmembrane helix</keyword>